<protein>
    <recommendedName>
        <fullName evidence="4">DUF3592 domain-containing protein</fullName>
    </recommendedName>
</protein>
<feature type="transmembrane region" description="Helical" evidence="1">
    <location>
        <begin position="147"/>
        <end position="168"/>
    </location>
</feature>
<evidence type="ECO:0000256" key="1">
    <source>
        <dbReference type="SAM" id="Phobius"/>
    </source>
</evidence>
<name>A0A837CNG5_9BRAD</name>
<reference evidence="2 3" key="1">
    <citation type="journal article" date="2014" name="BMC Genomics">
        <title>Comparative genomics of Bradyrhizobium japonicum CPAC 15 and Bradyrhizobium diazoefficiens CPAC 7: elite model strains for understanding symbiotic performance with soybean.</title>
        <authorList>
            <person name="Siqueira A.F."/>
            <person name="Ormeno-Orrillo E."/>
            <person name="Souza R.C."/>
            <person name="Rodrigues E.P."/>
            <person name="Almeida L.G."/>
            <person name="Barcellos F.G."/>
            <person name="Batista J.S."/>
            <person name="Nakatami A.S."/>
            <person name="Martinez-Romero E."/>
            <person name="Vasconcelos A.T."/>
            <person name="Hungria M."/>
        </authorList>
    </citation>
    <scope>NUCLEOTIDE SEQUENCE [LARGE SCALE GENOMIC DNA]</scope>
    <source>
        <strain evidence="2 3">SEMIA 5080</strain>
    </source>
</reference>
<accession>A0A837CNG5</accession>
<evidence type="ECO:0000313" key="3">
    <source>
        <dbReference type="Proteomes" id="UP000024900"/>
    </source>
</evidence>
<sequence>MRYAERRSMSLRGVLIVLVAVGVLAALGMYWNQHDIERVMRDGYGTTGKITSAEVVSTRFPFVFDGFWPRYVDENLSIGLQWIGKDGVRRERKGIAVSAAYAARITVGNQLKLLTVPIQAVDDDSSLPVIVEDIDDHLSHIRSTSRFMAAGAGICAVMLVLVIGWQAWSARRSGAGSTAIAAGSRRPFPFILGILAAVMLPFGGYMLVTSYFEQSTLKEILDHGDEATADITRAYGEVNKAGDAPSYLVTLAWTDKSGQRQSYGPTHISPSFWQKITRNGVQTVRQTRIRYLSGRPDARPLIVDDAAEAQYQNSFGVKGGAVFLVFGLILAAVTAFRYRARPSAA</sequence>
<feature type="transmembrane region" description="Helical" evidence="1">
    <location>
        <begin position="188"/>
        <end position="208"/>
    </location>
</feature>
<comment type="caution">
    <text evidence="2">The sequence shown here is derived from an EMBL/GenBank/DDBJ whole genome shotgun (WGS) entry which is preliminary data.</text>
</comment>
<feature type="transmembrane region" description="Helical" evidence="1">
    <location>
        <begin position="12"/>
        <end position="31"/>
    </location>
</feature>
<proteinExistence type="predicted"/>
<dbReference type="AlphaFoldDB" id="A0A837CNG5"/>
<keyword evidence="1" id="KW-0472">Membrane</keyword>
<organism evidence="2 3">
    <name type="scientific">Bradyrhizobium diazoefficiens SEMIA 5080</name>
    <dbReference type="NCBI Taxonomy" id="754504"/>
    <lineage>
        <taxon>Bacteria</taxon>
        <taxon>Pseudomonadati</taxon>
        <taxon>Pseudomonadota</taxon>
        <taxon>Alphaproteobacteria</taxon>
        <taxon>Hyphomicrobiales</taxon>
        <taxon>Nitrobacteraceae</taxon>
        <taxon>Bradyrhizobium</taxon>
    </lineage>
</organism>
<dbReference type="EMBL" id="ADOU02000004">
    <property type="protein sequence ID" value="KGJ70896.1"/>
    <property type="molecule type" value="Genomic_DNA"/>
</dbReference>
<evidence type="ECO:0008006" key="4">
    <source>
        <dbReference type="Google" id="ProtNLM"/>
    </source>
</evidence>
<feature type="transmembrane region" description="Helical" evidence="1">
    <location>
        <begin position="321"/>
        <end position="340"/>
    </location>
</feature>
<keyword evidence="1" id="KW-0812">Transmembrane</keyword>
<keyword evidence="1" id="KW-1133">Transmembrane helix</keyword>
<gene>
    <name evidence="2" type="ORF">BJA5080_06462</name>
</gene>
<evidence type="ECO:0000313" key="2">
    <source>
        <dbReference type="EMBL" id="KGJ70896.1"/>
    </source>
</evidence>
<dbReference type="Proteomes" id="UP000024900">
    <property type="component" value="Unassembled WGS sequence"/>
</dbReference>